<dbReference type="InterPro" id="IPR036865">
    <property type="entry name" value="CRAL-TRIO_dom_sf"/>
</dbReference>
<dbReference type="Proteomes" id="UP001295423">
    <property type="component" value="Unassembled WGS sequence"/>
</dbReference>
<dbReference type="SUPFAM" id="SSF52087">
    <property type="entry name" value="CRAL/TRIO domain"/>
    <property type="match status" value="1"/>
</dbReference>
<accession>A0AAD2CZT0</accession>
<dbReference type="PANTHER" id="PTHR23324">
    <property type="entry name" value="SEC14 RELATED PROTEIN"/>
    <property type="match status" value="1"/>
</dbReference>
<dbReference type="Pfam" id="PF00650">
    <property type="entry name" value="CRAL_TRIO"/>
    <property type="match status" value="1"/>
</dbReference>
<dbReference type="CDD" id="cd00170">
    <property type="entry name" value="SEC14"/>
    <property type="match status" value="1"/>
</dbReference>
<dbReference type="GO" id="GO:0005737">
    <property type="term" value="C:cytoplasm"/>
    <property type="evidence" value="ECO:0007669"/>
    <property type="project" value="TreeGrafter"/>
</dbReference>
<protein>
    <recommendedName>
        <fullName evidence="1">CRAL-TRIO domain-containing protein</fullName>
    </recommendedName>
</protein>
<gene>
    <name evidence="2" type="ORF">CYCCA115_LOCUS8963</name>
</gene>
<dbReference type="InterPro" id="IPR051064">
    <property type="entry name" value="SEC14/CRAL-TRIO_domain"/>
</dbReference>
<evidence type="ECO:0000259" key="1">
    <source>
        <dbReference type="PROSITE" id="PS50191"/>
    </source>
</evidence>
<keyword evidence="3" id="KW-1185">Reference proteome</keyword>
<sequence>MVAAKSWPWLSDLDQAMLPDKAIDPVNEYDTRESVPELLNEHASNIELVKEALKEDSLYEPFKHDDLWILRFLMSHKHKVKKATKAAKHALQFRNKHKLDEKDLRSIAPHSVPLGEEDTPFAGCDSLKRAWITRYPGDCIAFTIPDKQRGVAGFLRFADFKHDKATMKALSDEDLAAVFIYLSEWTFQWLDYVTRKTGRLTKSARFVDFTGFSMFQVSRDATKRDGKIMGDMEDVYPQLLHSLFMYNQPHWIHAIWATMRHIMPSRIVEKVDMVEPKENEQEFKRLLKFVAKEHLPVSLGGDNTVNPTEW</sequence>
<comment type="caution">
    <text evidence="2">The sequence shown here is derived from an EMBL/GenBank/DDBJ whole genome shotgun (WGS) entry which is preliminary data.</text>
</comment>
<dbReference type="PROSITE" id="PS50191">
    <property type="entry name" value="CRAL_TRIO"/>
    <property type="match status" value="1"/>
</dbReference>
<evidence type="ECO:0000313" key="3">
    <source>
        <dbReference type="Proteomes" id="UP001295423"/>
    </source>
</evidence>
<dbReference type="Gene3D" id="3.40.525.10">
    <property type="entry name" value="CRAL-TRIO lipid binding domain"/>
    <property type="match status" value="1"/>
</dbReference>
<dbReference type="InterPro" id="IPR036273">
    <property type="entry name" value="CRAL/TRIO_N_dom_sf"/>
</dbReference>
<name>A0AAD2CZT0_9STRA</name>
<feature type="domain" description="CRAL-TRIO" evidence="1">
    <location>
        <begin position="127"/>
        <end position="307"/>
    </location>
</feature>
<reference evidence="2" key="1">
    <citation type="submission" date="2023-08" db="EMBL/GenBank/DDBJ databases">
        <authorList>
            <person name="Audoor S."/>
            <person name="Bilcke G."/>
        </authorList>
    </citation>
    <scope>NUCLEOTIDE SEQUENCE</scope>
</reference>
<dbReference type="SUPFAM" id="SSF46938">
    <property type="entry name" value="CRAL/TRIO N-terminal domain"/>
    <property type="match status" value="1"/>
</dbReference>
<dbReference type="AlphaFoldDB" id="A0AAD2CZT0"/>
<proteinExistence type="predicted"/>
<dbReference type="EMBL" id="CAKOGP040001224">
    <property type="protein sequence ID" value="CAJ1944589.1"/>
    <property type="molecule type" value="Genomic_DNA"/>
</dbReference>
<dbReference type="InterPro" id="IPR001251">
    <property type="entry name" value="CRAL-TRIO_dom"/>
</dbReference>
<evidence type="ECO:0000313" key="2">
    <source>
        <dbReference type="EMBL" id="CAJ1944589.1"/>
    </source>
</evidence>
<organism evidence="2 3">
    <name type="scientific">Cylindrotheca closterium</name>
    <dbReference type="NCBI Taxonomy" id="2856"/>
    <lineage>
        <taxon>Eukaryota</taxon>
        <taxon>Sar</taxon>
        <taxon>Stramenopiles</taxon>
        <taxon>Ochrophyta</taxon>
        <taxon>Bacillariophyta</taxon>
        <taxon>Bacillariophyceae</taxon>
        <taxon>Bacillariophycidae</taxon>
        <taxon>Bacillariales</taxon>
        <taxon>Bacillariaceae</taxon>
        <taxon>Cylindrotheca</taxon>
    </lineage>
</organism>
<dbReference type="PANTHER" id="PTHR23324:SF83">
    <property type="entry name" value="SEC14-LIKE PROTEIN 2"/>
    <property type="match status" value="1"/>
</dbReference>